<dbReference type="RefSeq" id="WP_251221846.1">
    <property type="nucleotide sequence ID" value="NZ_JAMBOL010000002.1"/>
</dbReference>
<protein>
    <submittedName>
        <fullName evidence="9">M20 family metallopeptidase</fullName>
    </submittedName>
</protein>
<keyword evidence="6" id="KW-0862">Zinc</keyword>
<evidence type="ECO:0000256" key="4">
    <source>
        <dbReference type="ARBA" id="ARBA00022723"/>
    </source>
</evidence>
<dbReference type="Gene3D" id="3.30.70.360">
    <property type="match status" value="1"/>
</dbReference>
<dbReference type="SUPFAM" id="SSF53187">
    <property type="entry name" value="Zn-dependent exopeptidases"/>
    <property type="match status" value="1"/>
</dbReference>
<evidence type="ECO:0000256" key="3">
    <source>
        <dbReference type="ARBA" id="ARBA00006247"/>
    </source>
</evidence>
<evidence type="ECO:0000256" key="6">
    <source>
        <dbReference type="ARBA" id="ARBA00022833"/>
    </source>
</evidence>
<feature type="domain" description="Peptidase M20 dimerisation" evidence="8">
    <location>
        <begin position="183"/>
        <end position="305"/>
    </location>
</feature>
<dbReference type="InterPro" id="IPR002933">
    <property type="entry name" value="Peptidase_M20"/>
</dbReference>
<dbReference type="PANTHER" id="PTHR43808">
    <property type="entry name" value="ACETYLORNITHINE DEACETYLASE"/>
    <property type="match status" value="1"/>
</dbReference>
<dbReference type="InterPro" id="IPR011650">
    <property type="entry name" value="Peptidase_M20_dimer"/>
</dbReference>
<keyword evidence="4" id="KW-0479">Metal-binding</keyword>
<reference evidence="9" key="1">
    <citation type="submission" date="2022-05" db="EMBL/GenBank/DDBJ databases">
        <title>Comparative Genomics of Spacecraft Associated Microbes.</title>
        <authorList>
            <person name="Tran M.T."/>
            <person name="Wright A."/>
            <person name="Seuylemezian A."/>
            <person name="Eisen J."/>
            <person name="Coil D."/>
        </authorList>
    </citation>
    <scope>NUCLEOTIDE SEQUENCE</scope>
    <source>
        <strain evidence="9">214.1.1</strain>
    </source>
</reference>
<comment type="cofactor">
    <cofactor evidence="2">
        <name>Zn(2+)</name>
        <dbReference type="ChEBI" id="CHEBI:29105"/>
    </cofactor>
</comment>
<dbReference type="NCBIfam" id="TIGR01910">
    <property type="entry name" value="DapE-ArgE"/>
    <property type="match status" value="1"/>
</dbReference>
<name>A0A9X2DMQ2_9BACI</name>
<dbReference type="EMBL" id="JAMBOL010000002">
    <property type="protein sequence ID" value="MCM3712997.1"/>
    <property type="molecule type" value="Genomic_DNA"/>
</dbReference>
<dbReference type="InterPro" id="IPR010182">
    <property type="entry name" value="ArgE/DapE"/>
</dbReference>
<comment type="similarity">
    <text evidence="3">Belongs to the peptidase M20A family.</text>
</comment>
<dbReference type="InterPro" id="IPR036264">
    <property type="entry name" value="Bact_exopeptidase_dim_dom"/>
</dbReference>
<keyword evidence="5" id="KW-0378">Hydrolase</keyword>
<dbReference type="GO" id="GO:0016787">
    <property type="term" value="F:hydrolase activity"/>
    <property type="evidence" value="ECO:0007669"/>
    <property type="project" value="UniProtKB-KW"/>
</dbReference>
<keyword evidence="7" id="KW-0170">Cobalt</keyword>
<dbReference type="Pfam" id="PF07687">
    <property type="entry name" value="M20_dimer"/>
    <property type="match status" value="1"/>
</dbReference>
<dbReference type="GO" id="GO:0046872">
    <property type="term" value="F:metal ion binding"/>
    <property type="evidence" value="ECO:0007669"/>
    <property type="project" value="UniProtKB-KW"/>
</dbReference>
<accession>A0A9X2DMQ2</accession>
<dbReference type="Pfam" id="PF01546">
    <property type="entry name" value="Peptidase_M20"/>
    <property type="match status" value="1"/>
</dbReference>
<evidence type="ECO:0000313" key="10">
    <source>
        <dbReference type="Proteomes" id="UP001139179"/>
    </source>
</evidence>
<comment type="caution">
    <text evidence="9">The sequence shown here is derived from an EMBL/GenBank/DDBJ whole genome shotgun (WGS) entry which is preliminary data.</text>
</comment>
<organism evidence="9 10">
    <name type="scientific">Halalkalibacter oceani</name>
    <dbReference type="NCBI Taxonomy" id="1653776"/>
    <lineage>
        <taxon>Bacteria</taxon>
        <taxon>Bacillati</taxon>
        <taxon>Bacillota</taxon>
        <taxon>Bacilli</taxon>
        <taxon>Bacillales</taxon>
        <taxon>Bacillaceae</taxon>
        <taxon>Halalkalibacter</taxon>
    </lineage>
</organism>
<comment type="cofactor">
    <cofactor evidence="1">
        <name>Co(2+)</name>
        <dbReference type="ChEBI" id="CHEBI:48828"/>
    </cofactor>
</comment>
<evidence type="ECO:0000256" key="5">
    <source>
        <dbReference type="ARBA" id="ARBA00022801"/>
    </source>
</evidence>
<dbReference type="SUPFAM" id="SSF55031">
    <property type="entry name" value="Bacterial exopeptidase dimerisation domain"/>
    <property type="match status" value="1"/>
</dbReference>
<sequence length="416" mass="45494">MFINELKQKVVDSVNSKEVLEIVKKLISIPSHTDLEGREVDVANYLHEFFQSEGIDCYLQEVVDGRSNVIATLKGSGEGPSMMYNGHIDTVPPLAMENPFTPIEKDGKLYGRGSTDMKAGVATMAYALILLKRLGIKLKGDLIFAGVIDEESSRSSGTYYIVENGPKTDLAIVGEPTNLHPVVAHKGINYYEISFKGVPVHSSVPENGENAISAAAKFIKLIEEELAPKYKNMKHPFLSSPTITMNLIHGGSKGNIGFLTDNNSPIAGTVADTCNVYLDVRYIPYQTSEEITEDIEFYAKKVQEERPRIKTDVKVHFPHPAMEIAPEHKLVKSVNENVVTATGSEKQITGATYWGDSGLLNTLSNIPTLLFGPGDIGCAHSDNEFIDISQIAPAAIIYALTALDICEVADKSKEDF</sequence>
<dbReference type="InterPro" id="IPR050072">
    <property type="entry name" value="Peptidase_M20A"/>
</dbReference>
<evidence type="ECO:0000256" key="7">
    <source>
        <dbReference type="ARBA" id="ARBA00023285"/>
    </source>
</evidence>
<dbReference type="AlphaFoldDB" id="A0A9X2DMQ2"/>
<keyword evidence="10" id="KW-1185">Reference proteome</keyword>
<evidence type="ECO:0000313" key="9">
    <source>
        <dbReference type="EMBL" id="MCM3712997.1"/>
    </source>
</evidence>
<evidence type="ECO:0000256" key="1">
    <source>
        <dbReference type="ARBA" id="ARBA00001941"/>
    </source>
</evidence>
<dbReference type="Proteomes" id="UP001139179">
    <property type="component" value="Unassembled WGS sequence"/>
</dbReference>
<gene>
    <name evidence="9" type="ORF">M3202_02805</name>
</gene>
<evidence type="ECO:0000259" key="8">
    <source>
        <dbReference type="Pfam" id="PF07687"/>
    </source>
</evidence>
<evidence type="ECO:0000256" key="2">
    <source>
        <dbReference type="ARBA" id="ARBA00001947"/>
    </source>
</evidence>
<proteinExistence type="inferred from homology"/>
<dbReference type="CDD" id="cd08659">
    <property type="entry name" value="M20_ArgE_DapE-like"/>
    <property type="match status" value="1"/>
</dbReference>
<dbReference type="Gene3D" id="3.40.630.10">
    <property type="entry name" value="Zn peptidases"/>
    <property type="match status" value="2"/>
</dbReference>